<reference evidence="2 3" key="1">
    <citation type="submission" date="2023-01" db="EMBL/GenBank/DDBJ databases">
        <title>Analysis of 21 Apiospora genomes using comparative genomics revels a genus with tremendous synthesis potential of carbohydrate active enzymes and secondary metabolites.</title>
        <authorList>
            <person name="Sorensen T."/>
        </authorList>
    </citation>
    <scope>NUCLEOTIDE SEQUENCE [LARGE SCALE GENOMIC DNA]</scope>
    <source>
        <strain evidence="2 3">CBS 20057</strain>
    </source>
</reference>
<keyword evidence="1" id="KW-0732">Signal</keyword>
<protein>
    <submittedName>
        <fullName evidence="2">FAD-binding domain-containing protein</fullName>
    </submittedName>
</protein>
<dbReference type="Proteomes" id="UP001396898">
    <property type="component" value="Unassembled WGS sequence"/>
</dbReference>
<proteinExistence type="predicted"/>
<dbReference type="EMBL" id="JAQQWI010000018">
    <property type="protein sequence ID" value="KAK8001222.1"/>
    <property type="molecule type" value="Genomic_DNA"/>
</dbReference>
<keyword evidence="3" id="KW-1185">Reference proteome</keyword>
<name>A0ABR1R653_9PEZI</name>
<comment type="caution">
    <text evidence="2">The sequence shown here is derived from an EMBL/GenBank/DDBJ whole genome shotgun (WGS) entry which is preliminary data.</text>
</comment>
<accession>A0ABR1R653</accession>
<sequence>MYHTSRCHIVRIACTLVALACALPNSTDWTSLSQDLGPKLRPGRPLAAACFAVIDGKPCSKAAAACKEVMAKCFNDTYRSSKYTGFFHNYNQACYANATDHCLLPQIDGITLTGEFTGACNQGLVSPYCVDVWPPKGRAEGPQFRAVWGPRRAARDAGRVRRAPRRPHGGLVSAGLERRQHGHVPRVQAISLAFKRRSEL</sequence>
<feature type="signal peptide" evidence="1">
    <location>
        <begin position="1"/>
        <end position="22"/>
    </location>
</feature>
<evidence type="ECO:0000256" key="1">
    <source>
        <dbReference type="SAM" id="SignalP"/>
    </source>
</evidence>
<gene>
    <name evidence="2" type="ORF">PG991_013444</name>
</gene>
<evidence type="ECO:0000313" key="3">
    <source>
        <dbReference type="Proteomes" id="UP001396898"/>
    </source>
</evidence>
<evidence type="ECO:0000313" key="2">
    <source>
        <dbReference type="EMBL" id="KAK8001222.1"/>
    </source>
</evidence>
<feature type="chain" id="PRO_5047207268" evidence="1">
    <location>
        <begin position="23"/>
        <end position="200"/>
    </location>
</feature>
<organism evidence="2 3">
    <name type="scientific">Apiospora marii</name>
    <dbReference type="NCBI Taxonomy" id="335849"/>
    <lineage>
        <taxon>Eukaryota</taxon>
        <taxon>Fungi</taxon>
        <taxon>Dikarya</taxon>
        <taxon>Ascomycota</taxon>
        <taxon>Pezizomycotina</taxon>
        <taxon>Sordariomycetes</taxon>
        <taxon>Xylariomycetidae</taxon>
        <taxon>Amphisphaeriales</taxon>
        <taxon>Apiosporaceae</taxon>
        <taxon>Apiospora</taxon>
    </lineage>
</organism>